<evidence type="ECO:0000259" key="16">
    <source>
        <dbReference type="Pfam" id="PF22528"/>
    </source>
</evidence>
<keyword evidence="9" id="KW-0862">Zinc</keyword>
<keyword evidence="4 12" id="KW-0489">Methyltransferase</keyword>
<dbReference type="GO" id="GO:0005634">
    <property type="term" value="C:nucleus"/>
    <property type="evidence" value="ECO:0007669"/>
    <property type="project" value="TreeGrafter"/>
</dbReference>
<keyword evidence="7" id="KW-0479">Metal-binding</keyword>
<feature type="domain" description="Methyltransferase" evidence="14">
    <location>
        <begin position="174"/>
        <end position="245"/>
    </location>
</feature>
<keyword evidence="6 12" id="KW-0949">S-adenosyl-L-methionine</keyword>
<dbReference type="InterPro" id="IPR036236">
    <property type="entry name" value="Znf_C2H2_sf"/>
</dbReference>
<dbReference type="GO" id="GO:0032259">
    <property type="term" value="P:methylation"/>
    <property type="evidence" value="ECO:0007669"/>
    <property type="project" value="UniProtKB-KW"/>
</dbReference>
<dbReference type="GO" id="GO:0008270">
    <property type="term" value="F:zinc ion binding"/>
    <property type="evidence" value="ECO:0007669"/>
    <property type="project" value="UniProtKB-KW"/>
</dbReference>
<evidence type="ECO:0000256" key="4">
    <source>
        <dbReference type="ARBA" id="ARBA00022603"/>
    </source>
</evidence>
<dbReference type="InterPro" id="IPR029063">
    <property type="entry name" value="SAM-dependent_MTases_sf"/>
</dbReference>
<feature type="domain" description="Protein arginine N-methyltransferase" evidence="16">
    <location>
        <begin position="290"/>
        <end position="436"/>
    </location>
</feature>
<evidence type="ECO:0000256" key="9">
    <source>
        <dbReference type="ARBA" id="ARBA00022833"/>
    </source>
</evidence>
<dbReference type="PANTHER" id="PTHR11006">
    <property type="entry name" value="PROTEIN ARGININE N-METHYLTRANSFERASE"/>
    <property type="match status" value="1"/>
</dbReference>
<organism evidence="17 18">
    <name type="scientific">Lutzomyia longipalpis</name>
    <name type="common">Sand fly</name>
    <dbReference type="NCBI Taxonomy" id="7200"/>
    <lineage>
        <taxon>Eukaryota</taxon>
        <taxon>Metazoa</taxon>
        <taxon>Ecdysozoa</taxon>
        <taxon>Arthropoda</taxon>
        <taxon>Hexapoda</taxon>
        <taxon>Insecta</taxon>
        <taxon>Pterygota</taxon>
        <taxon>Neoptera</taxon>
        <taxon>Endopterygota</taxon>
        <taxon>Diptera</taxon>
        <taxon>Nematocera</taxon>
        <taxon>Psychodoidea</taxon>
        <taxon>Psychodidae</taxon>
        <taxon>Lutzomyia</taxon>
        <taxon>Lutzomyia</taxon>
    </lineage>
</organism>
<dbReference type="EC" id="2.1.1.319" evidence="2"/>
<evidence type="ECO:0000256" key="11">
    <source>
        <dbReference type="ARBA" id="ARBA00049303"/>
    </source>
</evidence>
<evidence type="ECO:0000256" key="6">
    <source>
        <dbReference type="ARBA" id="ARBA00022691"/>
    </source>
</evidence>
<name>A0A1B0CVD2_LUTLO</name>
<dbReference type="SUPFAM" id="SSF53335">
    <property type="entry name" value="S-adenosyl-L-methionine-dependent methyltransferases"/>
    <property type="match status" value="1"/>
</dbReference>
<evidence type="ECO:0000256" key="8">
    <source>
        <dbReference type="ARBA" id="ARBA00022771"/>
    </source>
</evidence>
<comment type="subcellular location">
    <subcellularLocation>
        <location evidence="1">Cytoplasm</location>
        <location evidence="1">Cytosol</location>
    </subcellularLocation>
</comment>
<dbReference type="Gene3D" id="3.40.50.150">
    <property type="entry name" value="Vaccinia Virus protein VP39"/>
    <property type="match status" value="1"/>
</dbReference>
<sequence>MDQYSYIKMINFILAEKLRPEDVGSSVECPWSDEKYLRPVDEKMQNWLTFDFEDYAEEISRKKQKDSSAMNNENVTISHSELTRLQNALKEALKRNEELEFHNKRAQKAIENLLKNPLDEEDEKGTVSAKTPRDDESYFTSYSHYAIHQEMLCDEVRTLSYRDAIEKNSSAIRDKVVLDLGCGTGILSLFASRAGAKQVISVDQSEIIFQAMDIARRNGFKDIKFLKGRIEEVALKEKVDVIVSEWMGYFLLFEGMLDSVIYARDHYLAQGGVLLPNRCTISLVGSGDVERHRERISFWEEVYGFDMSSMKDDVLREASVEVCPPESILTEPNTIADFNLMTVDTNCYSFSYNFNLRILRSGSLTSLVGYFDTFFDLPTCPVKFSTGPQATPTHWKQVIFFLPTPLPVTSGDTISGTFKCQRNPQCTRSLLINIHLQDQELQYDFM</sequence>
<dbReference type="GO" id="GO:0042054">
    <property type="term" value="F:histone methyltransferase activity"/>
    <property type="evidence" value="ECO:0007669"/>
    <property type="project" value="TreeGrafter"/>
</dbReference>
<evidence type="ECO:0000256" key="5">
    <source>
        <dbReference type="ARBA" id="ARBA00022679"/>
    </source>
</evidence>
<dbReference type="InterPro" id="IPR055135">
    <property type="entry name" value="PRMT_dom"/>
</dbReference>
<protein>
    <recommendedName>
        <fullName evidence="2">type I protein arginine methyltransferase</fullName>
        <ecNumber evidence="2">2.1.1.319</ecNumber>
    </recommendedName>
</protein>
<dbReference type="InterPro" id="IPR025714">
    <property type="entry name" value="Methyltranfer_dom"/>
</dbReference>
<evidence type="ECO:0000256" key="1">
    <source>
        <dbReference type="ARBA" id="ARBA00004514"/>
    </source>
</evidence>
<dbReference type="FunFam" id="3.40.50.150:FF:000003">
    <property type="entry name" value="Blast:Protein arginine N-methyltransferase 1"/>
    <property type="match status" value="1"/>
</dbReference>
<dbReference type="Gene3D" id="2.70.160.11">
    <property type="entry name" value="Hnrnp arginine n-methyltransferase1"/>
    <property type="match status" value="1"/>
</dbReference>
<dbReference type="EnsemblMetazoa" id="LLOJ008917-RA">
    <property type="protein sequence ID" value="LLOJ008917-PA"/>
    <property type="gene ID" value="LLOJ008917"/>
</dbReference>
<dbReference type="Proteomes" id="UP000092461">
    <property type="component" value="Unassembled WGS sequence"/>
</dbReference>
<keyword evidence="18" id="KW-1185">Reference proteome</keyword>
<comment type="catalytic activity">
    <reaction evidence="11">
        <text>L-arginyl-[protein] + S-adenosyl-L-methionine = N(omega)-methyl-L-arginyl-[protein] + S-adenosyl-L-homocysteine + H(+)</text>
        <dbReference type="Rhea" id="RHEA:48100"/>
        <dbReference type="Rhea" id="RHEA-COMP:10532"/>
        <dbReference type="Rhea" id="RHEA-COMP:11990"/>
        <dbReference type="ChEBI" id="CHEBI:15378"/>
        <dbReference type="ChEBI" id="CHEBI:29965"/>
        <dbReference type="ChEBI" id="CHEBI:57856"/>
        <dbReference type="ChEBI" id="CHEBI:59789"/>
        <dbReference type="ChEBI" id="CHEBI:65280"/>
    </reaction>
    <physiologicalReaction direction="left-to-right" evidence="11">
        <dbReference type="Rhea" id="RHEA:48101"/>
    </physiologicalReaction>
</comment>
<dbReference type="VEuPathDB" id="VectorBase:LLONM1_003163"/>
<dbReference type="PANTHER" id="PTHR11006:SF53">
    <property type="entry name" value="PROTEIN ARGININE N-METHYLTRANSFERASE 3"/>
    <property type="match status" value="1"/>
</dbReference>
<evidence type="ECO:0000259" key="14">
    <source>
        <dbReference type="Pfam" id="PF13847"/>
    </source>
</evidence>
<evidence type="ECO:0000256" key="12">
    <source>
        <dbReference type="PROSITE-ProRule" id="PRU01015"/>
    </source>
</evidence>
<accession>A0A1B0CVD2</accession>
<evidence type="ECO:0000313" key="18">
    <source>
        <dbReference type="Proteomes" id="UP000092461"/>
    </source>
</evidence>
<keyword evidence="5 12" id="KW-0808">Transferase</keyword>
<evidence type="ECO:0000256" key="13">
    <source>
        <dbReference type="SAM" id="Coils"/>
    </source>
</evidence>
<dbReference type="SUPFAM" id="SSF57667">
    <property type="entry name" value="beta-beta-alpha zinc fingers"/>
    <property type="match status" value="1"/>
</dbReference>
<feature type="domain" description="Protein arginine N-methyltransferase 3-like C2H2 zinc finger" evidence="15">
    <location>
        <begin position="1"/>
        <end position="39"/>
    </location>
</feature>
<dbReference type="CDD" id="cd02440">
    <property type="entry name" value="AdoMet_MTases"/>
    <property type="match status" value="1"/>
</dbReference>
<evidence type="ECO:0000256" key="3">
    <source>
        <dbReference type="ARBA" id="ARBA00022490"/>
    </source>
</evidence>
<dbReference type="PROSITE" id="PS51678">
    <property type="entry name" value="SAM_MT_PRMT"/>
    <property type="match status" value="1"/>
</dbReference>
<dbReference type="Pfam" id="PF22528">
    <property type="entry name" value="PRMT_C"/>
    <property type="match status" value="1"/>
</dbReference>
<comment type="catalytic activity">
    <reaction evidence="10">
        <text>L-arginyl-[protein] + 2 S-adenosyl-L-methionine = N(omega),N(omega)-dimethyl-L-arginyl-[protein] + 2 S-adenosyl-L-homocysteine + 2 H(+)</text>
        <dbReference type="Rhea" id="RHEA:48096"/>
        <dbReference type="Rhea" id="RHEA-COMP:10532"/>
        <dbReference type="Rhea" id="RHEA-COMP:11991"/>
        <dbReference type="ChEBI" id="CHEBI:15378"/>
        <dbReference type="ChEBI" id="CHEBI:29965"/>
        <dbReference type="ChEBI" id="CHEBI:57856"/>
        <dbReference type="ChEBI" id="CHEBI:59789"/>
        <dbReference type="ChEBI" id="CHEBI:61897"/>
        <dbReference type="EC" id="2.1.1.319"/>
    </reaction>
    <physiologicalReaction direction="left-to-right" evidence="10">
        <dbReference type="Rhea" id="RHEA:48097"/>
    </physiologicalReaction>
</comment>
<dbReference type="GO" id="GO:0035242">
    <property type="term" value="F:protein-arginine omega-N asymmetric methyltransferase activity"/>
    <property type="evidence" value="ECO:0007669"/>
    <property type="project" value="UniProtKB-EC"/>
</dbReference>
<dbReference type="EMBL" id="AJWK01030434">
    <property type="status" value="NOT_ANNOTATED_CDS"/>
    <property type="molecule type" value="Genomic_DNA"/>
</dbReference>
<dbReference type="Pfam" id="PF21137">
    <property type="entry name" value="ANM3_C2H2_Zf"/>
    <property type="match status" value="1"/>
</dbReference>
<keyword evidence="3" id="KW-0963">Cytoplasm</keyword>
<keyword evidence="13" id="KW-0175">Coiled coil</keyword>
<proteinExistence type="predicted"/>
<dbReference type="Pfam" id="PF13847">
    <property type="entry name" value="Methyltransf_31"/>
    <property type="match status" value="1"/>
</dbReference>
<dbReference type="VEuPathDB" id="VectorBase:LLOJ008917"/>
<keyword evidence="8" id="KW-0863">Zinc-finger</keyword>
<evidence type="ECO:0000259" key="15">
    <source>
        <dbReference type="Pfam" id="PF21137"/>
    </source>
</evidence>
<evidence type="ECO:0000256" key="7">
    <source>
        <dbReference type="ARBA" id="ARBA00022723"/>
    </source>
</evidence>
<evidence type="ECO:0000313" key="17">
    <source>
        <dbReference type="EnsemblMetazoa" id="LLOJ008917-PA"/>
    </source>
</evidence>
<evidence type="ECO:0000256" key="10">
    <source>
        <dbReference type="ARBA" id="ARBA00047384"/>
    </source>
</evidence>
<feature type="coiled-coil region" evidence="13">
    <location>
        <begin position="82"/>
        <end position="116"/>
    </location>
</feature>
<reference evidence="17" key="1">
    <citation type="submission" date="2020-05" db="UniProtKB">
        <authorList>
            <consortium name="EnsemblMetazoa"/>
        </authorList>
    </citation>
    <scope>IDENTIFICATION</scope>
    <source>
        <strain evidence="17">Jacobina</strain>
    </source>
</reference>
<dbReference type="InterPro" id="IPR049482">
    <property type="entry name" value="ANM3-like_C2H2_Zf"/>
</dbReference>
<dbReference type="AlphaFoldDB" id="A0A1B0CVD2"/>
<evidence type="ECO:0000256" key="2">
    <source>
        <dbReference type="ARBA" id="ARBA00011925"/>
    </source>
</evidence>
<dbReference type="InterPro" id="IPR025799">
    <property type="entry name" value="Arg_MeTrfase"/>
</dbReference>
<dbReference type="GO" id="GO:0005829">
    <property type="term" value="C:cytosol"/>
    <property type="evidence" value="ECO:0007669"/>
    <property type="project" value="UniProtKB-SubCell"/>
</dbReference>